<gene>
    <name evidence="2" type="ORF">FTX54_011560</name>
</gene>
<evidence type="ECO:0000313" key="3">
    <source>
        <dbReference type="Proteomes" id="UP000321816"/>
    </source>
</evidence>
<sequence length="186" mass="21829">MAKIDPAAYMSSQREKFQVRTAVPMDAERILSFTRQIFVEAPYLLTTPDEFHTTYEEEREQLEQSLKEEAYLCLLAEYKGEMIGLLDFQNGNRRRTRHHGTFGMSVGKEFRNKGVGRALLTSLLQWVDEHPFIEKVSLEVFEENESAVALYEKFHFQTEGRHLKAVKTEENIYHHLLTMAYFKRSD</sequence>
<keyword evidence="2" id="KW-0012">Acyltransferase</keyword>
<dbReference type="InterPro" id="IPR016181">
    <property type="entry name" value="Acyl_CoA_acyltransferase"/>
</dbReference>
<dbReference type="KEGG" id="ahal:FTX54_011560"/>
<dbReference type="Proteomes" id="UP000321816">
    <property type="component" value="Chromosome"/>
</dbReference>
<dbReference type="GO" id="GO:0016747">
    <property type="term" value="F:acyltransferase activity, transferring groups other than amino-acyl groups"/>
    <property type="evidence" value="ECO:0007669"/>
    <property type="project" value="InterPro"/>
</dbReference>
<proteinExistence type="predicted"/>
<dbReference type="Gene3D" id="3.40.630.30">
    <property type="match status" value="1"/>
</dbReference>
<dbReference type="EC" id="2.3.1.-" evidence="2"/>
<keyword evidence="2" id="KW-0808">Transferase</keyword>
<dbReference type="RefSeq" id="WP_246125721.1">
    <property type="nucleotide sequence ID" value="NZ_CP144914.1"/>
</dbReference>
<feature type="domain" description="N-acetyltransferase" evidence="1">
    <location>
        <begin position="17"/>
        <end position="184"/>
    </location>
</feature>
<evidence type="ECO:0000259" key="1">
    <source>
        <dbReference type="PROSITE" id="PS51186"/>
    </source>
</evidence>
<dbReference type="InterPro" id="IPR000182">
    <property type="entry name" value="GNAT_dom"/>
</dbReference>
<dbReference type="PANTHER" id="PTHR43072">
    <property type="entry name" value="N-ACETYLTRANSFERASE"/>
    <property type="match status" value="1"/>
</dbReference>
<dbReference type="PROSITE" id="PS51186">
    <property type="entry name" value="GNAT"/>
    <property type="match status" value="1"/>
</dbReference>
<protein>
    <submittedName>
        <fullName evidence="2">GNAT family N-acetyltransferase</fullName>
        <ecNumber evidence="2">2.3.1.-</ecNumber>
    </submittedName>
</protein>
<evidence type="ECO:0000313" key="2">
    <source>
        <dbReference type="EMBL" id="WWD79055.1"/>
    </source>
</evidence>
<dbReference type="AlphaFoldDB" id="A0AAJ8MZS8"/>
<keyword evidence="3" id="KW-1185">Reference proteome</keyword>
<dbReference type="CDD" id="cd04301">
    <property type="entry name" value="NAT_SF"/>
    <property type="match status" value="1"/>
</dbReference>
<organism evidence="2 3">
    <name type="scientific">Alkalicoccus halolimnae</name>
    <dbReference type="NCBI Taxonomy" id="1667239"/>
    <lineage>
        <taxon>Bacteria</taxon>
        <taxon>Bacillati</taxon>
        <taxon>Bacillota</taxon>
        <taxon>Bacilli</taxon>
        <taxon>Bacillales</taxon>
        <taxon>Bacillaceae</taxon>
        <taxon>Alkalicoccus</taxon>
    </lineage>
</organism>
<dbReference type="Pfam" id="PF00583">
    <property type="entry name" value="Acetyltransf_1"/>
    <property type="match status" value="1"/>
</dbReference>
<name>A0AAJ8MZS8_9BACI</name>
<reference evidence="2 3" key="1">
    <citation type="submission" date="2024-01" db="EMBL/GenBank/DDBJ databases">
        <title>Complete Genome Sequence of Alkalicoccus halolimnae BZ-SZ-XJ29T, a Moderately Halophilic Bacterium Isolated from a Salt Lake.</title>
        <authorList>
            <person name="Zhao B."/>
        </authorList>
    </citation>
    <scope>NUCLEOTIDE SEQUENCE [LARGE SCALE GENOMIC DNA]</scope>
    <source>
        <strain evidence="2 3">BZ-SZ-XJ29</strain>
    </source>
</reference>
<accession>A0AAJ8MZS8</accession>
<dbReference type="SUPFAM" id="SSF55729">
    <property type="entry name" value="Acyl-CoA N-acyltransferases (Nat)"/>
    <property type="match status" value="1"/>
</dbReference>
<dbReference type="EMBL" id="CP144914">
    <property type="protein sequence ID" value="WWD79055.1"/>
    <property type="molecule type" value="Genomic_DNA"/>
</dbReference>